<dbReference type="InterPro" id="IPR016032">
    <property type="entry name" value="Sig_transdc_resp-reg_C-effctor"/>
</dbReference>
<dbReference type="Pfam" id="PF00196">
    <property type="entry name" value="GerE"/>
    <property type="match status" value="1"/>
</dbReference>
<dbReference type="SMART" id="SM00448">
    <property type="entry name" value="REC"/>
    <property type="match status" value="1"/>
</dbReference>
<keyword evidence="2 7" id="KW-0597">Phosphoprotein</keyword>
<keyword evidence="3" id="KW-0805">Transcription regulation</keyword>
<dbReference type="Proteomes" id="UP000192790">
    <property type="component" value="Unassembled WGS sequence"/>
</dbReference>
<dbReference type="Gene3D" id="1.10.10.10">
    <property type="entry name" value="Winged helix-like DNA-binding domain superfamily/Winged helix DNA-binding domain"/>
    <property type="match status" value="1"/>
</dbReference>
<dbReference type="CDD" id="cd06170">
    <property type="entry name" value="LuxR_C_like"/>
    <property type="match status" value="1"/>
</dbReference>
<dbReference type="PANTHER" id="PTHR43214">
    <property type="entry name" value="TWO-COMPONENT RESPONSE REGULATOR"/>
    <property type="match status" value="1"/>
</dbReference>
<dbReference type="SMART" id="SM00421">
    <property type="entry name" value="HTH_LUXR"/>
    <property type="match status" value="1"/>
</dbReference>
<dbReference type="PROSITE" id="PS50043">
    <property type="entry name" value="HTH_LUXR_2"/>
    <property type="match status" value="1"/>
</dbReference>
<proteinExistence type="predicted"/>
<comment type="function">
    <text evidence="6">May play the central regulatory role in sporulation. It may be an element of the effector pathway responsible for the activation of sporulation genes in response to nutritional stress. Spo0A may act in concert with spo0H (a sigma factor) to control the expression of some genes that are critical to the sporulation process.</text>
</comment>
<gene>
    <name evidence="10" type="ORF">SAMN02745168_1924</name>
</gene>
<feature type="modified residue" description="4-aspartylphosphate" evidence="7">
    <location>
        <position position="53"/>
    </location>
</feature>
<dbReference type="RefSeq" id="WP_084234601.1">
    <property type="nucleotide sequence ID" value="NZ_FWXW01000004.1"/>
</dbReference>
<dbReference type="GO" id="GO:0003677">
    <property type="term" value="F:DNA binding"/>
    <property type="evidence" value="ECO:0007669"/>
    <property type="project" value="UniProtKB-KW"/>
</dbReference>
<evidence type="ECO:0000256" key="7">
    <source>
        <dbReference type="PROSITE-ProRule" id="PRU00169"/>
    </source>
</evidence>
<evidence type="ECO:0000259" key="9">
    <source>
        <dbReference type="PROSITE" id="PS50110"/>
    </source>
</evidence>
<evidence type="ECO:0000256" key="6">
    <source>
        <dbReference type="ARBA" id="ARBA00024867"/>
    </source>
</evidence>
<name>A0A1W2AS40_9FIRM</name>
<dbReference type="SUPFAM" id="SSF52172">
    <property type="entry name" value="CheY-like"/>
    <property type="match status" value="1"/>
</dbReference>
<evidence type="ECO:0000256" key="1">
    <source>
        <dbReference type="ARBA" id="ARBA00018672"/>
    </source>
</evidence>
<dbReference type="GO" id="GO:0006355">
    <property type="term" value="P:regulation of DNA-templated transcription"/>
    <property type="evidence" value="ECO:0007669"/>
    <property type="project" value="InterPro"/>
</dbReference>
<dbReference type="InterPro" id="IPR039420">
    <property type="entry name" value="WalR-like"/>
</dbReference>
<dbReference type="CDD" id="cd17535">
    <property type="entry name" value="REC_NarL-like"/>
    <property type="match status" value="1"/>
</dbReference>
<dbReference type="InterPro" id="IPR001789">
    <property type="entry name" value="Sig_transdc_resp-reg_receiver"/>
</dbReference>
<dbReference type="SUPFAM" id="SSF46894">
    <property type="entry name" value="C-terminal effector domain of the bipartite response regulators"/>
    <property type="match status" value="1"/>
</dbReference>
<evidence type="ECO:0000256" key="5">
    <source>
        <dbReference type="ARBA" id="ARBA00023163"/>
    </source>
</evidence>
<evidence type="ECO:0000256" key="3">
    <source>
        <dbReference type="ARBA" id="ARBA00023015"/>
    </source>
</evidence>
<feature type="domain" description="HTH luxR-type" evidence="8">
    <location>
        <begin position="132"/>
        <end position="197"/>
    </location>
</feature>
<evidence type="ECO:0000313" key="10">
    <source>
        <dbReference type="EMBL" id="SMC63505.1"/>
    </source>
</evidence>
<feature type="domain" description="Response regulatory" evidence="9">
    <location>
        <begin position="2"/>
        <end position="119"/>
    </location>
</feature>
<dbReference type="PROSITE" id="PS50110">
    <property type="entry name" value="RESPONSE_REGULATORY"/>
    <property type="match status" value="1"/>
</dbReference>
<dbReference type="Gene3D" id="3.40.50.2300">
    <property type="match status" value="1"/>
</dbReference>
<accession>A0A1W2AS40</accession>
<evidence type="ECO:0000313" key="11">
    <source>
        <dbReference type="Proteomes" id="UP000192790"/>
    </source>
</evidence>
<protein>
    <recommendedName>
        <fullName evidence="1">Stage 0 sporulation protein A homolog</fullName>
    </recommendedName>
</protein>
<evidence type="ECO:0000256" key="2">
    <source>
        <dbReference type="ARBA" id="ARBA00022553"/>
    </source>
</evidence>
<dbReference type="GO" id="GO:0000160">
    <property type="term" value="P:phosphorelay signal transduction system"/>
    <property type="evidence" value="ECO:0007669"/>
    <property type="project" value="InterPro"/>
</dbReference>
<dbReference type="InterPro" id="IPR036388">
    <property type="entry name" value="WH-like_DNA-bd_sf"/>
</dbReference>
<keyword evidence="4" id="KW-0238">DNA-binding</keyword>
<evidence type="ECO:0000256" key="4">
    <source>
        <dbReference type="ARBA" id="ARBA00023125"/>
    </source>
</evidence>
<dbReference type="AlphaFoldDB" id="A0A1W2AS40"/>
<keyword evidence="11" id="KW-1185">Reference proteome</keyword>
<dbReference type="OrthoDB" id="1825091at2"/>
<reference evidence="10 11" key="1">
    <citation type="submission" date="2017-04" db="EMBL/GenBank/DDBJ databases">
        <authorList>
            <person name="Afonso C.L."/>
            <person name="Miller P.J."/>
            <person name="Scott M.A."/>
            <person name="Spackman E."/>
            <person name="Goraichik I."/>
            <person name="Dimitrov K.M."/>
            <person name="Suarez D.L."/>
            <person name="Swayne D.E."/>
        </authorList>
    </citation>
    <scope>NUCLEOTIDE SEQUENCE [LARGE SCALE GENOMIC DNA]</scope>
    <source>
        <strain evidence="10 11">DSM 12816</strain>
    </source>
</reference>
<dbReference type="EMBL" id="FWXW01000004">
    <property type="protein sequence ID" value="SMC63505.1"/>
    <property type="molecule type" value="Genomic_DNA"/>
</dbReference>
<keyword evidence="5" id="KW-0804">Transcription</keyword>
<dbReference type="PRINTS" id="PR00038">
    <property type="entry name" value="HTHLUXR"/>
</dbReference>
<dbReference type="Pfam" id="PF00072">
    <property type="entry name" value="Response_reg"/>
    <property type="match status" value="1"/>
</dbReference>
<sequence>MRIIVVEDQNLVLDSLVNLISGELDFEVVKALTDASFVDAACEKLRPDVVLMDVCTENGSSGLKAAVRLHRDFPDIKVIIMTGLPDLSFIDEAREAGVFSFIYKNLNARDLIAVLRQAEKNYSTWPTKPTMPILGYNELSEREVEVLRFYCRGMSRQDIAEHYGLSENTVKGYVRSILSKTGYDSIAKLTMYALANGYITPHGSGPPGEKATDG</sequence>
<dbReference type="InterPro" id="IPR058245">
    <property type="entry name" value="NreC/VraR/RcsB-like_REC"/>
</dbReference>
<evidence type="ECO:0000259" key="8">
    <source>
        <dbReference type="PROSITE" id="PS50043"/>
    </source>
</evidence>
<organism evidence="10 11">
    <name type="scientific">Papillibacter cinnamivorans DSM 12816</name>
    <dbReference type="NCBI Taxonomy" id="1122930"/>
    <lineage>
        <taxon>Bacteria</taxon>
        <taxon>Bacillati</taxon>
        <taxon>Bacillota</taxon>
        <taxon>Clostridia</taxon>
        <taxon>Eubacteriales</taxon>
        <taxon>Oscillospiraceae</taxon>
        <taxon>Papillibacter</taxon>
    </lineage>
</organism>
<dbReference type="InterPro" id="IPR000792">
    <property type="entry name" value="Tscrpt_reg_LuxR_C"/>
</dbReference>
<dbReference type="InterPro" id="IPR011006">
    <property type="entry name" value="CheY-like_superfamily"/>
</dbReference>
<dbReference type="STRING" id="1122930.SAMN02745168_1924"/>